<comment type="caution">
    <text evidence="2">The sequence shown here is derived from an EMBL/GenBank/DDBJ whole genome shotgun (WGS) entry which is preliminary data.</text>
</comment>
<proteinExistence type="predicted"/>
<gene>
    <name evidence="2" type="ORF">M6B38_131705</name>
    <name evidence="3" type="ORF">M6B38_268515</name>
</gene>
<feature type="compositionally biased region" description="Low complexity" evidence="1">
    <location>
        <begin position="38"/>
        <end position="52"/>
    </location>
</feature>
<dbReference type="Proteomes" id="UP001140949">
    <property type="component" value="Unassembled WGS sequence"/>
</dbReference>
<accession>A0AAX6FQN2</accession>
<evidence type="ECO:0000256" key="1">
    <source>
        <dbReference type="SAM" id="MobiDB-lite"/>
    </source>
</evidence>
<evidence type="ECO:0000313" key="3">
    <source>
        <dbReference type="EMBL" id="KAJ6850023.1"/>
    </source>
</evidence>
<organism evidence="2 4">
    <name type="scientific">Iris pallida</name>
    <name type="common">Sweet iris</name>
    <dbReference type="NCBI Taxonomy" id="29817"/>
    <lineage>
        <taxon>Eukaryota</taxon>
        <taxon>Viridiplantae</taxon>
        <taxon>Streptophyta</taxon>
        <taxon>Embryophyta</taxon>
        <taxon>Tracheophyta</taxon>
        <taxon>Spermatophyta</taxon>
        <taxon>Magnoliopsida</taxon>
        <taxon>Liliopsida</taxon>
        <taxon>Asparagales</taxon>
        <taxon>Iridaceae</taxon>
        <taxon>Iridoideae</taxon>
        <taxon>Irideae</taxon>
        <taxon>Iris</taxon>
    </lineage>
</organism>
<evidence type="ECO:0000313" key="4">
    <source>
        <dbReference type="Proteomes" id="UP001140949"/>
    </source>
</evidence>
<dbReference type="EMBL" id="JANAVB010026999">
    <property type="protein sequence ID" value="KAJ6818714.1"/>
    <property type="molecule type" value="Genomic_DNA"/>
</dbReference>
<protein>
    <submittedName>
        <fullName evidence="2">Uncharacterized protein</fullName>
    </submittedName>
</protein>
<keyword evidence="4" id="KW-1185">Reference proteome</keyword>
<reference evidence="2" key="2">
    <citation type="submission" date="2023-04" db="EMBL/GenBank/DDBJ databases">
        <authorList>
            <person name="Bruccoleri R.E."/>
            <person name="Oakeley E.J."/>
            <person name="Faust A.-M."/>
            <person name="Dessus-Babus S."/>
            <person name="Altorfer M."/>
            <person name="Burckhardt D."/>
            <person name="Oertli M."/>
            <person name="Naumann U."/>
            <person name="Petersen F."/>
            <person name="Wong J."/>
        </authorList>
    </citation>
    <scope>NUCLEOTIDE SEQUENCE</scope>
    <source>
        <strain evidence="2">GSM-AAB239-AS_SAM_17_03QT</strain>
        <tissue evidence="2">Leaf</tissue>
    </source>
</reference>
<feature type="region of interest" description="Disordered" evidence="1">
    <location>
        <begin position="38"/>
        <end position="69"/>
    </location>
</feature>
<reference evidence="2" key="1">
    <citation type="journal article" date="2023" name="GigaByte">
        <title>Genome assembly of the bearded iris, Iris pallida Lam.</title>
        <authorList>
            <person name="Bruccoleri R.E."/>
            <person name="Oakeley E.J."/>
            <person name="Faust A.M.E."/>
            <person name="Altorfer M."/>
            <person name="Dessus-Babus S."/>
            <person name="Burckhardt D."/>
            <person name="Oertli M."/>
            <person name="Naumann U."/>
            <person name="Petersen F."/>
            <person name="Wong J."/>
        </authorList>
    </citation>
    <scope>NUCLEOTIDE SEQUENCE</scope>
    <source>
        <strain evidence="2">GSM-AAB239-AS_SAM_17_03QT</strain>
    </source>
</reference>
<name>A0AAX6FQN2_IRIPA</name>
<dbReference type="EMBL" id="JANAVB010003343">
    <property type="protein sequence ID" value="KAJ6850023.1"/>
    <property type="molecule type" value="Genomic_DNA"/>
</dbReference>
<dbReference type="AlphaFoldDB" id="A0AAX6FQN2"/>
<sequence length="89" mass="9108">MLGGATSLPQLGGGISSSQSFLFVDEQCATFLMTKSTAALPSTTSSSCASSLPDDRPPRGGISDDSGGVLPFPVASFVLTSMIHVLDRE</sequence>
<evidence type="ECO:0000313" key="2">
    <source>
        <dbReference type="EMBL" id="KAJ6818714.1"/>
    </source>
</evidence>